<gene>
    <name evidence="3" type="ORF">NGB36_23620</name>
</gene>
<dbReference type="Pfam" id="PF08541">
    <property type="entry name" value="ACP_syn_III_C"/>
    <property type="match status" value="1"/>
</dbReference>
<dbReference type="SUPFAM" id="SSF53901">
    <property type="entry name" value="Thiolase-like"/>
    <property type="match status" value="1"/>
</dbReference>
<sequence length="298" mass="31350">MPTVYLSSIGHVHGEPREVSELDALLPAPAPAGGGLATYRASDLDTWELAALAAEHTLLGCPSSPDVLLYVTQNDADTVDSLARLMYRLGLLDVEHLVVAGHDCGNFGPSLRVAMDLLRDPARERVLLVLADRAGSARRRVMANGMSVFSDGAAACLVTAREPGGGGPRFAVEAVATRTRVRPDAGDGAQAGILATVELARGSVSDLARITGLAVMEYDHVMFANYRTDSQQFLAQAMGFPPERLLLGSVGRLAHCFSADILVTLDEQYTTGGLAPGSRLLAAATGPSSWSTIALRTL</sequence>
<proteinExistence type="predicted"/>
<reference evidence="3" key="1">
    <citation type="submission" date="2022-06" db="EMBL/GenBank/DDBJ databases">
        <title>Draft genome sequence of Streptomyces sp. RB6PN25 isolated from peat swamp forest in Thailand.</title>
        <authorList>
            <person name="Duangmal K."/>
            <person name="Klaysubun C."/>
        </authorList>
    </citation>
    <scope>NUCLEOTIDE SEQUENCE</scope>
    <source>
        <strain evidence="3">RB6PN25</strain>
    </source>
</reference>
<feature type="domain" description="Beta-ketoacyl-[acyl-carrier-protein] synthase III C-terminal" evidence="2">
    <location>
        <begin position="212"/>
        <end position="287"/>
    </location>
</feature>
<accession>A0ABT1Q0P1</accession>
<name>A0ABT1Q0P1_9ACTN</name>
<evidence type="ECO:0000313" key="3">
    <source>
        <dbReference type="EMBL" id="MCQ4083501.1"/>
    </source>
</evidence>
<dbReference type="InterPro" id="IPR016039">
    <property type="entry name" value="Thiolase-like"/>
</dbReference>
<keyword evidence="4" id="KW-1185">Reference proteome</keyword>
<dbReference type="Gene3D" id="3.40.47.10">
    <property type="match status" value="2"/>
</dbReference>
<organism evidence="3 4">
    <name type="scientific">Streptomyces humicola</name>
    <dbReference type="NCBI Taxonomy" id="2953240"/>
    <lineage>
        <taxon>Bacteria</taxon>
        <taxon>Bacillati</taxon>
        <taxon>Actinomycetota</taxon>
        <taxon>Actinomycetes</taxon>
        <taxon>Kitasatosporales</taxon>
        <taxon>Streptomycetaceae</taxon>
        <taxon>Streptomyces</taxon>
    </lineage>
</organism>
<comment type="caution">
    <text evidence="3">The sequence shown here is derived from an EMBL/GenBank/DDBJ whole genome shotgun (WGS) entry which is preliminary data.</text>
</comment>
<evidence type="ECO:0000313" key="4">
    <source>
        <dbReference type="Proteomes" id="UP001057702"/>
    </source>
</evidence>
<dbReference type="Proteomes" id="UP001057702">
    <property type="component" value="Unassembled WGS sequence"/>
</dbReference>
<protein>
    <recommendedName>
        <fullName evidence="2">Beta-ketoacyl-[acyl-carrier-protein] synthase III C-terminal domain-containing protein</fullName>
    </recommendedName>
</protein>
<evidence type="ECO:0000259" key="2">
    <source>
        <dbReference type="Pfam" id="PF08541"/>
    </source>
</evidence>
<dbReference type="InterPro" id="IPR013747">
    <property type="entry name" value="ACP_syn_III_C"/>
</dbReference>
<dbReference type="RefSeq" id="WP_255922459.1">
    <property type="nucleotide sequence ID" value="NZ_JANFNG010000022.1"/>
</dbReference>
<dbReference type="EMBL" id="JANFNG010000022">
    <property type="protein sequence ID" value="MCQ4083501.1"/>
    <property type="molecule type" value="Genomic_DNA"/>
</dbReference>
<evidence type="ECO:0000256" key="1">
    <source>
        <dbReference type="ARBA" id="ARBA00022679"/>
    </source>
</evidence>
<keyword evidence="1" id="KW-0808">Transferase</keyword>